<dbReference type="SMART" id="SM00612">
    <property type="entry name" value="Kelch"/>
    <property type="match status" value="2"/>
</dbReference>
<dbReference type="InterPro" id="IPR015915">
    <property type="entry name" value="Kelch-typ_b-propeller"/>
</dbReference>
<name>A0A914P4E0_9BILA</name>
<sequence>MHKSENQGLFLSTLEWKTVEAKGTIPSSRDGHTSNVYNGKMYIFGGFEYTHRRYTNSVYAFNFTTLTWENLPTKGKAPSHRDFHASAIVNDKMYIFELETIGDRPTFRRSHSMWEYCGKLYLFGGYDSINDIHFNDFYVFDTIKLCWTRLRPNGKHPTPRRRQCSAIVGDKVFIFGGTMPDKAKRPGTLCDLADMYVLDYCASLKTLAAKALIQYGTSIKTLPTLGQTLDRDLYYMSQPNTIAATTPSTTTNYNRSETTTFSYNT</sequence>
<keyword evidence="1" id="KW-0880">Kelch repeat</keyword>
<dbReference type="Proteomes" id="UP000887578">
    <property type="component" value="Unplaced"/>
</dbReference>
<proteinExistence type="predicted"/>
<reference evidence="3" key="1">
    <citation type="submission" date="2022-11" db="UniProtKB">
        <authorList>
            <consortium name="WormBaseParasite"/>
        </authorList>
    </citation>
    <scope>IDENTIFICATION</scope>
</reference>
<dbReference type="GO" id="GO:0005737">
    <property type="term" value="C:cytoplasm"/>
    <property type="evidence" value="ECO:0007669"/>
    <property type="project" value="TreeGrafter"/>
</dbReference>
<protein>
    <submittedName>
        <fullName evidence="3">Uncharacterized protein</fullName>
    </submittedName>
</protein>
<dbReference type="GO" id="GO:0003682">
    <property type="term" value="F:chromatin binding"/>
    <property type="evidence" value="ECO:0007669"/>
    <property type="project" value="InterPro"/>
</dbReference>
<accession>A0A914P4E0</accession>
<dbReference type="PANTHER" id="PTHR46461">
    <property type="entry name" value="KELCH DOMAIN-CONTAINING PROTEIN 3"/>
    <property type="match status" value="1"/>
</dbReference>
<dbReference type="Gene3D" id="2.120.10.80">
    <property type="entry name" value="Kelch-type beta propeller"/>
    <property type="match status" value="2"/>
</dbReference>
<evidence type="ECO:0000313" key="2">
    <source>
        <dbReference type="Proteomes" id="UP000887578"/>
    </source>
</evidence>
<dbReference type="PANTHER" id="PTHR46461:SF1">
    <property type="entry name" value="KELCH DOMAIN-CONTAINING PROTEIN 3"/>
    <property type="match status" value="1"/>
</dbReference>
<dbReference type="Pfam" id="PF24681">
    <property type="entry name" value="Kelch_KLHDC2_KLHL20_DRC7"/>
    <property type="match status" value="2"/>
</dbReference>
<dbReference type="InterPro" id="IPR052637">
    <property type="entry name" value="KLHDC3-like"/>
</dbReference>
<dbReference type="WBParaSite" id="PDA_v2.g12741.t1">
    <property type="protein sequence ID" value="PDA_v2.g12741.t1"/>
    <property type="gene ID" value="PDA_v2.g12741"/>
</dbReference>
<evidence type="ECO:0000313" key="3">
    <source>
        <dbReference type="WBParaSite" id="PDA_v2.g12741.t1"/>
    </source>
</evidence>
<dbReference type="InterPro" id="IPR006652">
    <property type="entry name" value="Kelch_1"/>
</dbReference>
<keyword evidence="2" id="KW-1185">Reference proteome</keyword>
<organism evidence="2 3">
    <name type="scientific">Panagrolaimus davidi</name>
    <dbReference type="NCBI Taxonomy" id="227884"/>
    <lineage>
        <taxon>Eukaryota</taxon>
        <taxon>Metazoa</taxon>
        <taxon>Ecdysozoa</taxon>
        <taxon>Nematoda</taxon>
        <taxon>Chromadorea</taxon>
        <taxon>Rhabditida</taxon>
        <taxon>Tylenchina</taxon>
        <taxon>Panagrolaimomorpha</taxon>
        <taxon>Panagrolaimoidea</taxon>
        <taxon>Panagrolaimidae</taxon>
        <taxon>Panagrolaimus</taxon>
    </lineage>
</organism>
<dbReference type="SUPFAM" id="SSF117281">
    <property type="entry name" value="Kelch motif"/>
    <property type="match status" value="1"/>
</dbReference>
<dbReference type="AlphaFoldDB" id="A0A914P4E0"/>
<evidence type="ECO:0000256" key="1">
    <source>
        <dbReference type="ARBA" id="ARBA00022441"/>
    </source>
</evidence>